<reference evidence="9" key="2">
    <citation type="submission" date="2015-06" db="EMBL/GenBank/DDBJ databases">
        <title>Genome Sequence of Bacillus endophyticus and Analysis of its Companion Mechanism in the Ketogulonigenium vulgare-Bacillus strain Consortium.</title>
        <authorList>
            <person name="Jia N."/>
            <person name="Du J."/>
            <person name="Ding M.-Z."/>
            <person name="Gao F."/>
            <person name="Yuan Y.-J."/>
        </authorList>
    </citation>
    <scope>NUCLEOTIDE SEQUENCE [LARGE SCALE GENOMIC DNA]</scope>
    <source>
        <strain evidence="9">Hbe603</strain>
    </source>
</reference>
<reference evidence="8 9" key="1">
    <citation type="journal article" date="2015" name="PLoS ONE">
        <title>Genome Sequence of Bacillus endophyticus and Analysis of Its Companion Mechanism in the Ketogulonigenium vulgare-Bacillus Strain Consortium.</title>
        <authorList>
            <person name="Jia N."/>
            <person name="Du J."/>
            <person name="Ding M.Z."/>
            <person name="Gao F."/>
            <person name="Yuan Y.J."/>
        </authorList>
    </citation>
    <scope>NUCLEOTIDE SEQUENCE [LARGE SCALE GENOMIC DNA]</scope>
    <source>
        <strain evidence="8 9">Hbe603</strain>
    </source>
</reference>
<evidence type="ECO:0000313" key="9">
    <source>
        <dbReference type="Proteomes" id="UP000036202"/>
    </source>
</evidence>
<evidence type="ECO:0000313" key="8">
    <source>
        <dbReference type="EMBL" id="AKO92371.1"/>
    </source>
</evidence>
<feature type="transmembrane region" description="Helical" evidence="6">
    <location>
        <begin position="580"/>
        <end position="601"/>
    </location>
</feature>
<dbReference type="PANTHER" id="PTHR46795">
    <property type="entry name" value="ABC TRANSPORTER PERMEASE-RELATED-RELATED"/>
    <property type="match status" value="1"/>
</dbReference>
<name>A0A1X7E3F3_9BACI</name>
<feature type="domain" description="ABC3 transporter permease C-terminal" evidence="7">
    <location>
        <begin position="61"/>
        <end position="175"/>
    </location>
</feature>
<dbReference type="RefSeq" id="WP_019395437.1">
    <property type="nucleotide sequence ID" value="NZ_ALIM01000049.1"/>
</dbReference>
<dbReference type="InterPro" id="IPR027022">
    <property type="entry name" value="ABC_permease_BceB-typ"/>
</dbReference>
<dbReference type="KEGG" id="beo:BEH_09850"/>
<dbReference type="Pfam" id="PF02687">
    <property type="entry name" value="FtsX"/>
    <property type="match status" value="1"/>
</dbReference>
<accession>A0A0H4KHT2</accession>
<dbReference type="InterPro" id="IPR003838">
    <property type="entry name" value="ABC3_permease_C"/>
</dbReference>
<feature type="transmembrane region" description="Helical" evidence="6">
    <location>
        <begin position="18"/>
        <end position="38"/>
    </location>
</feature>
<feature type="transmembrane region" description="Helical" evidence="6">
    <location>
        <begin position="151"/>
        <end position="176"/>
    </location>
</feature>
<feature type="transmembrane region" description="Helical" evidence="6">
    <location>
        <begin position="236"/>
        <end position="258"/>
    </location>
</feature>
<feature type="transmembrane region" description="Helical" evidence="6">
    <location>
        <begin position="523"/>
        <end position="545"/>
    </location>
</feature>
<feature type="transmembrane region" description="Helical" evidence="6">
    <location>
        <begin position="58"/>
        <end position="76"/>
    </location>
</feature>
<dbReference type="GeneID" id="93701112"/>
<keyword evidence="5 6" id="KW-0472">Membrane</keyword>
<feature type="transmembrane region" description="Helical" evidence="6">
    <location>
        <begin position="607"/>
        <end position="630"/>
    </location>
</feature>
<accession>A0A1X7E3F3</accession>
<dbReference type="PATRIC" id="fig|135735.6.peg.2046"/>
<dbReference type="InterPro" id="IPR052536">
    <property type="entry name" value="ABC-4_Integral_Memb_Prot"/>
</dbReference>
<keyword evidence="2 6" id="KW-1003">Cell membrane</keyword>
<keyword evidence="6" id="KW-0813">Transport</keyword>
<proteinExistence type="inferred from homology"/>
<keyword evidence="3 6" id="KW-0812">Transmembrane</keyword>
<dbReference type="Proteomes" id="UP000036202">
    <property type="component" value="Chromosome"/>
</dbReference>
<dbReference type="GO" id="GO:0055085">
    <property type="term" value="P:transmembrane transport"/>
    <property type="evidence" value="ECO:0007669"/>
    <property type="project" value="UniProtKB-UniRule"/>
</dbReference>
<comment type="subcellular location">
    <subcellularLocation>
        <location evidence="1 6">Cell membrane</location>
        <topology evidence="1 6">Multi-pass membrane protein</topology>
    </subcellularLocation>
</comment>
<feature type="transmembrane region" description="Helical" evidence="6">
    <location>
        <begin position="290"/>
        <end position="312"/>
    </location>
</feature>
<evidence type="ECO:0000256" key="2">
    <source>
        <dbReference type="ARBA" id="ARBA00022475"/>
    </source>
</evidence>
<dbReference type="PANTHER" id="PTHR46795:SF3">
    <property type="entry name" value="ABC TRANSPORTER PERMEASE"/>
    <property type="match status" value="1"/>
</dbReference>
<feature type="transmembrane region" description="Helical" evidence="6">
    <location>
        <begin position="197"/>
        <end position="216"/>
    </location>
</feature>
<gene>
    <name evidence="8" type="ORF">BEH_09850</name>
</gene>
<comment type="similarity">
    <text evidence="6">Belongs to the ABC-4 integral membrane protein family.</text>
</comment>
<feature type="transmembrane region" description="Helical" evidence="6">
    <location>
        <begin position="106"/>
        <end position="131"/>
    </location>
</feature>
<sequence>MSLFSIARKNMRKNFKNYFLYFTSLIFSIVIYFTFISLKYDKTIQTASDSSTKISSAFNGASVILIIFVAVFIWYSNTFFTRKRKKEVGLYALLGVRKKQIGRMLFYENFIMGIGALFVGILLGAFLSRFFMSLLMSIMGYEVLGSFEISFSAVINTVTVFLIITLIASFQGYRLVYRFQLIELFRADQEGEKEPKASFFIALLSLILIGIGYWLALQNLLKSEVWKTLGFMVTPLVILVTVILGSYLLFNTLSLYVLKLVKKNKSYAWRGSNLIGVSQLLYRIKGNARMLTIIAILSATTLTAVGTAYSFYYNNKSNVEINDPNSMMFRDEDESKAKIVQDLIHKNKDHKVAYHKQVSTLELKGDITGLKNTLPFKTMMYTVISSTDFNELAQEQKRKDKLFLKGDEAAVLEPAYFEGITPKYVGSTVSLKGNEQVREITFTKLKKYNVLNTYTAGATVVVSDSMFAQLAKNEKQVNMEVYEITDEEHAKQLTESINAVLADNAQFSSFYEDYASGLEAAGLMIFMGGFLGLVFLAATGSIIYFKQLAEANADRSRYVVLYKIGVDKRQIKKTIAKQQAFIFTLPLIIGIAHCSVALTALSKLLQTNLVVPVLICVSVYTFIYVLYYFLTVNSYYKIVMKTNE</sequence>
<protein>
    <submittedName>
        <fullName evidence="8">ABC transporter permease</fullName>
    </submittedName>
</protein>
<dbReference type="AlphaFoldDB" id="A0A1X7E3F3"/>
<evidence type="ECO:0000256" key="4">
    <source>
        <dbReference type="ARBA" id="ARBA00022989"/>
    </source>
</evidence>
<keyword evidence="9" id="KW-1185">Reference proteome</keyword>
<dbReference type="PIRSF" id="PIRSF018968">
    <property type="entry name" value="ABC_permease_BceB"/>
    <property type="match status" value="1"/>
</dbReference>
<evidence type="ECO:0000256" key="3">
    <source>
        <dbReference type="ARBA" id="ARBA00022692"/>
    </source>
</evidence>
<organism evidence="8 9">
    <name type="scientific">Priestia filamentosa</name>
    <dbReference type="NCBI Taxonomy" id="1402861"/>
    <lineage>
        <taxon>Bacteria</taxon>
        <taxon>Bacillati</taxon>
        <taxon>Bacillota</taxon>
        <taxon>Bacilli</taxon>
        <taxon>Bacillales</taxon>
        <taxon>Bacillaceae</taxon>
        <taxon>Priestia</taxon>
    </lineage>
</organism>
<evidence type="ECO:0000256" key="1">
    <source>
        <dbReference type="ARBA" id="ARBA00004651"/>
    </source>
</evidence>
<evidence type="ECO:0000256" key="5">
    <source>
        <dbReference type="ARBA" id="ARBA00023136"/>
    </source>
</evidence>
<evidence type="ECO:0000256" key="6">
    <source>
        <dbReference type="PIRNR" id="PIRNR018968"/>
    </source>
</evidence>
<dbReference type="OrthoDB" id="1705903at2"/>
<keyword evidence="4 6" id="KW-1133">Transmembrane helix</keyword>
<dbReference type="GO" id="GO:0005886">
    <property type="term" value="C:plasma membrane"/>
    <property type="evidence" value="ECO:0007669"/>
    <property type="project" value="UniProtKB-SubCell"/>
</dbReference>
<evidence type="ECO:0000259" key="7">
    <source>
        <dbReference type="Pfam" id="PF02687"/>
    </source>
</evidence>
<dbReference type="EMBL" id="CP011974">
    <property type="protein sequence ID" value="AKO92371.1"/>
    <property type="molecule type" value="Genomic_DNA"/>
</dbReference>